<dbReference type="Gene3D" id="3.20.20.140">
    <property type="entry name" value="Metal-dependent hydrolases"/>
    <property type="match status" value="1"/>
</dbReference>
<dbReference type="CDD" id="cd01292">
    <property type="entry name" value="metallo-dependent_hydrolases"/>
    <property type="match status" value="1"/>
</dbReference>
<evidence type="ECO:0000259" key="2">
    <source>
        <dbReference type="Pfam" id="PF04909"/>
    </source>
</evidence>
<evidence type="ECO:0000313" key="3">
    <source>
        <dbReference type="EMBL" id="SVB20662.1"/>
    </source>
</evidence>
<dbReference type="GO" id="GO:0019748">
    <property type="term" value="P:secondary metabolic process"/>
    <property type="evidence" value="ECO:0007669"/>
    <property type="project" value="TreeGrafter"/>
</dbReference>
<organism evidence="3">
    <name type="scientific">marine metagenome</name>
    <dbReference type="NCBI Taxonomy" id="408172"/>
    <lineage>
        <taxon>unclassified sequences</taxon>
        <taxon>metagenomes</taxon>
        <taxon>ecological metagenomes</taxon>
    </lineage>
</organism>
<accession>A0A382C4G3</accession>
<dbReference type="PANTHER" id="PTHR21240">
    <property type="entry name" value="2-AMINO-3-CARBOXYLMUCONATE-6-SEMIALDEHYDE DECARBOXYLASE"/>
    <property type="match status" value="1"/>
</dbReference>
<sequence>MGKFSSKTLLFVLTCSAIVAWNEQTLAEDQIYGLTIQGESIDVIDMHMHTGTWDALTEPYKERYSERVPKFLRFTMKYLLGSGLTSEGILKQMDKAKIRRAGVFSVYSPDTTGIASNEFLQQQINGHSDRLLGFASVRTDYWNIDGEEQLKKLETVLGNADMVGIKLAHAHQQMRFDDPRFDGVYEIAGRLGKPIYLHTGTSPNPHTRLEPPYVDPKYLEETIQRHPDTQFILGHSGYDSFKVALTYLDSCIELAQKYNNVYLEPGALGARKAEKVLIDYLRIIKANNLIDRVIYGSDGPQFPGYTNSHLERFVVAMQDSNYTTAEMRALLQTNFEQLFEL</sequence>
<dbReference type="InterPro" id="IPR032465">
    <property type="entry name" value="ACMSD"/>
</dbReference>
<dbReference type="GO" id="GO:0005737">
    <property type="term" value="C:cytoplasm"/>
    <property type="evidence" value="ECO:0007669"/>
    <property type="project" value="TreeGrafter"/>
</dbReference>
<keyword evidence="1" id="KW-0456">Lyase</keyword>
<dbReference type="Pfam" id="PF04909">
    <property type="entry name" value="Amidohydro_2"/>
    <property type="match status" value="1"/>
</dbReference>
<proteinExistence type="predicted"/>
<feature type="domain" description="Amidohydrolase-related" evidence="2">
    <location>
        <begin position="113"/>
        <end position="339"/>
    </location>
</feature>
<dbReference type="SUPFAM" id="SSF51556">
    <property type="entry name" value="Metallo-dependent hydrolases"/>
    <property type="match status" value="1"/>
</dbReference>
<dbReference type="GO" id="GO:0016787">
    <property type="term" value="F:hydrolase activity"/>
    <property type="evidence" value="ECO:0007669"/>
    <property type="project" value="InterPro"/>
</dbReference>
<dbReference type="PANTHER" id="PTHR21240:SF28">
    <property type="entry name" value="ISO-OROTATE DECARBOXYLASE (EUROFUNG)"/>
    <property type="match status" value="1"/>
</dbReference>
<gene>
    <name evidence="3" type="ORF">METZ01_LOCUS173516</name>
</gene>
<dbReference type="EMBL" id="UINC01032651">
    <property type="protein sequence ID" value="SVB20662.1"/>
    <property type="molecule type" value="Genomic_DNA"/>
</dbReference>
<evidence type="ECO:0000256" key="1">
    <source>
        <dbReference type="ARBA" id="ARBA00023239"/>
    </source>
</evidence>
<reference evidence="3" key="1">
    <citation type="submission" date="2018-05" db="EMBL/GenBank/DDBJ databases">
        <authorList>
            <person name="Lanie J.A."/>
            <person name="Ng W.-L."/>
            <person name="Kazmierczak K.M."/>
            <person name="Andrzejewski T.M."/>
            <person name="Davidsen T.M."/>
            <person name="Wayne K.J."/>
            <person name="Tettelin H."/>
            <person name="Glass J.I."/>
            <person name="Rusch D."/>
            <person name="Podicherti R."/>
            <person name="Tsui H.-C.T."/>
            <person name="Winkler M.E."/>
        </authorList>
    </citation>
    <scope>NUCLEOTIDE SEQUENCE</scope>
</reference>
<dbReference type="GO" id="GO:0016831">
    <property type="term" value="F:carboxy-lyase activity"/>
    <property type="evidence" value="ECO:0007669"/>
    <property type="project" value="InterPro"/>
</dbReference>
<protein>
    <recommendedName>
        <fullName evidence="2">Amidohydrolase-related domain-containing protein</fullName>
    </recommendedName>
</protein>
<dbReference type="AlphaFoldDB" id="A0A382C4G3"/>
<name>A0A382C4G3_9ZZZZ</name>
<dbReference type="InterPro" id="IPR006680">
    <property type="entry name" value="Amidohydro-rel"/>
</dbReference>
<dbReference type="InterPro" id="IPR032466">
    <property type="entry name" value="Metal_Hydrolase"/>
</dbReference>